<dbReference type="EMBL" id="LR746270">
    <property type="protein sequence ID" value="CAA7399497.1"/>
    <property type="molecule type" value="Genomic_DNA"/>
</dbReference>
<dbReference type="OrthoDB" id="674712at2759"/>
<sequence>MCTPKRAHRVEKLSMHANALLLNQLPYKLRDTGAPLISCDIGRFIFQNTLLDIGANINLLPVSICDKFNIFDLKPSTVTLEFANRSIKHPKSILENMIVTIKGCKFPTDFVVLEIDFNGQFYDTRIILGIPDHNFKVNGQRLKHYI</sequence>
<protein>
    <submittedName>
        <fullName evidence="1">Uncharacterized protein</fullName>
    </submittedName>
</protein>
<evidence type="ECO:0000313" key="1">
    <source>
        <dbReference type="EMBL" id="CAA7399497.1"/>
    </source>
</evidence>
<accession>A0A7I8KNV8</accession>
<reference evidence="1" key="1">
    <citation type="submission" date="2020-02" db="EMBL/GenBank/DDBJ databases">
        <authorList>
            <person name="Scholz U."/>
            <person name="Mascher M."/>
            <person name="Fiebig A."/>
        </authorList>
    </citation>
    <scope>NUCLEOTIDE SEQUENCE</scope>
</reference>
<dbReference type="PANTHER" id="PTHR33067:SF9">
    <property type="entry name" value="RNA-DIRECTED DNA POLYMERASE"/>
    <property type="match status" value="1"/>
</dbReference>
<dbReference type="PANTHER" id="PTHR33067">
    <property type="entry name" value="RNA-DIRECTED DNA POLYMERASE-RELATED"/>
    <property type="match status" value="1"/>
</dbReference>
<proteinExistence type="predicted"/>
<dbReference type="Proteomes" id="UP000663760">
    <property type="component" value="Chromosome 7"/>
</dbReference>
<dbReference type="InterPro" id="IPR021109">
    <property type="entry name" value="Peptidase_aspartic_dom_sf"/>
</dbReference>
<organism evidence="1 2">
    <name type="scientific">Spirodela intermedia</name>
    <name type="common">Intermediate duckweed</name>
    <dbReference type="NCBI Taxonomy" id="51605"/>
    <lineage>
        <taxon>Eukaryota</taxon>
        <taxon>Viridiplantae</taxon>
        <taxon>Streptophyta</taxon>
        <taxon>Embryophyta</taxon>
        <taxon>Tracheophyta</taxon>
        <taxon>Spermatophyta</taxon>
        <taxon>Magnoliopsida</taxon>
        <taxon>Liliopsida</taxon>
        <taxon>Araceae</taxon>
        <taxon>Lemnoideae</taxon>
        <taxon>Spirodela</taxon>
    </lineage>
</organism>
<keyword evidence="2" id="KW-1185">Reference proteome</keyword>
<dbReference type="AlphaFoldDB" id="A0A7I8KNV8"/>
<name>A0A7I8KNV8_SPIIN</name>
<evidence type="ECO:0000313" key="2">
    <source>
        <dbReference type="Proteomes" id="UP000663760"/>
    </source>
</evidence>
<dbReference type="Gene3D" id="2.40.70.10">
    <property type="entry name" value="Acid Proteases"/>
    <property type="match status" value="1"/>
</dbReference>
<dbReference type="CDD" id="cd00303">
    <property type="entry name" value="retropepsin_like"/>
    <property type="match status" value="1"/>
</dbReference>
<gene>
    <name evidence="1" type="ORF">SI8410_07010167</name>
</gene>